<dbReference type="InterPro" id="IPR019775">
    <property type="entry name" value="WD40_repeat_CS"/>
</dbReference>
<comment type="pathway">
    <text evidence="1">Protein modification; protein ubiquitination.</text>
</comment>
<dbReference type="SMART" id="SM00320">
    <property type="entry name" value="WD40"/>
    <property type="match status" value="7"/>
</dbReference>
<evidence type="ECO:0000313" key="8">
    <source>
        <dbReference type="EMBL" id="GJJ73760.1"/>
    </source>
</evidence>
<dbReference type="OrthoDB" id="2096344at2759"/>
<reference evidence="8" key="2">
    <citation type="journal article" date="2022" name="Microbiol. Resour. Announc.">
        <title>Whole-Genome Sequence of Entomortierella parvispora E1425, a Mucoromycotan Fungus Associated with Burkholderiaceae-Related Endosymbiotic Bacteria.</title>
        <authorList>
            <person name="Herlambang A."/>
            <person name="Guo Y."/>
            <person name="Takashima Y."/>
            <person name="Narisawa K."/>
            <person name="Ohta H."/>
            <person name="Nishizawa T."/>
        </authorList>
    </citation>
    <scope>NUCLEOTIDE SEQUENCE</scope>
    <source>
        <strain evidence="8">E1425</strain>
    </source>
</reference>
<evidence type="ECO:0000256" key="6">
    <source>
        <dbReference type="PROSITE-ProRule" id="PRU00221"/>
    </source>
</evidence>
<dbReference type="PROSITE" id="PS50294">
    <property type="entry name" value="WD_REPEATS_REGION"/>
    <property type="match status" value="1"/>
</dbReference>
<dbReference type="InterPro" id="IPR036322">
    <property type="entry name" value="WD40_repeat_dom_sf"/>
</dbReference>
<dbReference type="SUPFAM" id="SSF50978">
    <property type="entry name" value="WD40 repeat-like"/>
    <property type="match status" value="1"/>
</dbReference>
<dbReference type="Pfam" id="PF00400">
    <property type="entry name" value="WD40"/>
    <property type="match status" value="5"/>
</dbReference>
<organism evidence="8 9">
    <name type="scientific">Entomortierella parvispora</name>
    <dbReference type="NCBI Taxonomy" id="205924"/>
    <lineage>
        <taxon>Eukaryota</taxon>
        <taxon>Fungi</taxon>
        <taxon>Fungi incertae sedis</taxon>
        <taxon>Mucoromycota</taxon>
        <taxon>Mortierellomycotina</taxon>
        <taxon>Mortierellomycetes</taxon>
        <taxon>Mortierellales</taxon>
        <taxon>Mortierellaceae</taxon>
        <taxon>Entomortierella</taxon>
    </lineage>
</organism>
<dbReference type="InterPro" id="IPR051865">
    <property type="entry name" value="WD-repeat_CDT2_adapter"/>
</dbReference>
<feature type="region of interest" description="Disordered" evidence="7">
    <location>
        <begin position="1"/>
        <end position="39"/>
    </location>
</feature>
<evidence type="ECO:0000256" key="5">
    <source>
        <dbReference type="ARBA" id="ARBA00038344"/>
    </source>
</evidence>
<evidence type="ECO:0000256" key="4">
    <source>
        <dbReference type="ARBA" id="ARBA00022786"/>
    </source>
</evidence>
<sequence>MPAESSRRSPLADISQRPLSSRTQQIASSQTCAGTGEENNVPSRRLLEIFSAAQAGSAGRKRSLKLALDDSDSSTQKHILNAINTTSGIISSINCKTQPPSNLCTKSTVPSRSFRSNRPQGMTSTLARIQTFGRRRCQPCYVSTRFLLLDYISRPSDVYTFISQDGSTLVPPFSCAYNNVANDARYLAVGDEDGAIHIVNTKKDDSHPASTTQILAHQNAIFDLCWTRDDSKIVSVSGDQTARLHDVETKKCLGTFSGHSGSIKSISMKQSDDNIFATAARDGNVMIWDVRCSSTASPRGDISYRPADRLINVHTSTRRAAPTKKTKHGSDGANTASAVQYMLHNDNILASTGSLDGSIKFWDVRNHGSYFRHTFPTPIQASKYTPITKRAHGMTSMALSPDGVSLFAVSSDNHIYMYNTTALDSPIQSFGGSGFACSSYYIKISVSPDGRYIAAGSSKDLYVWEIARPHKKPFIFQGPEREVTGVDWARDLGQGTELSGCSDDATVRTWKANRDLVQECNETNSLRNMHGMVTELSV</sequence>
<dbReference type="GO" id="GO:0005634">
    <property type="term" value="C:nucleus"/>
    <property type="evidence" value="ECO:0007669"/>
    <property type="project" value="TreeGrafter"/>
</dbReference>
<comment type="similarity">
    <text evidence="5">Belongs to the WD repeat cdt2 family.</text>
</comment>
<reference evidence="8" key="1">
    <citation type="submission" date="2021-11" db="EMBL/GenBank/DDBJ databases">
        <authorList>
            <person name="Herlambang A."/>
            <person name="Guo Y."/>
            <person name="Takashima Y."/>
            <person name="Nishizawa T."/>
        </authorList>
    </citation>
    <scope>NUCLEOTIDE SEQUENCE</scope>
    <source>
        <strain evidence="8">E1425</strain>
    </source>
</reference>
<dbReference type="Gene3D" id="2.130.10.10">
    <property type="entry name" value="YVTN repeat-like/Quinoprotein amine dehydrogenase"/>
    <property type="match status" value="2"/>
</dbReference>
<feature type="compositionally biased region" description="Polar residues" evidence="7">
    <location>
        <begin position="17"/>
        <end position="39"/>
    </location>
</feature>
<dbReference type="Proteomes" id="UP000827284">
    <property type="component" value="Unassembled WGS sequence"/>
</dbReference>
<dbReference type="PANTHER" id="PTHR22852">
    <property type="entry name" value="LETHAL 2 DENTICLELESS PROTEIN RETINOIC ACID-REGULATED NUCLEAR MATRIX-ASSOCIATED PROTEIN"/>
    <property type="match status" value="1"/>
</dbReference>
<dbReference type="AlphaFoldDB" id="A0A9P3HC20"/>
<name>A0A9P3HC20_9FUNG</name>
<dbReference type="PANTHER" id="PTHR22852:SF0">
    <property type="entry name" value="DENTICLELESS PROTEIN HOMOLOG"/>
    <property type="match status" value="1"/>
</dbReference>
<dbReference type="PROSITE" id="PS50082">
    <property type="entry name" value="WD_REPEATS_2"/>
    <property type="match status" value="2"/>
</dbReference>
<dbReference type="EMBL" id="BQFW01000008">
    <property type="protein sequence ID" value="GJJ73760.1"/>
    <property type="molecule type" value="Genomic_DNA"/>
</dbReference>
<feature type="repeat" description="WD" evidence="6">
    <location>
        <begin position="214"/>
        <end position="255"/>
    </location>
</feature>
<evidence type="ECO:0000256" key="1">
    <source>
        <dbReference type="ARBA" id="ARBA00004906"/>
    </source>
</evidence>
<dbReference type="InterPro" id="IPR015943">
    <property type="entry name" value="WD40/YVTN_repeat-like_dom_sf"/>
</dbReference>
<gene>
    <name evidence="8" type="ORF">EMPS_06118</name>
</gene>
<dbReference type="GO" id="GO:0043161">
    <property type="term" value="P:proteasome-mediated ubiquitin-dependent protein catabolic process"/>
    <property type="evidence" value="ECO:0007669"/>
    <property type="project" value="TreeGrafter"/>
</dbReference>
<evidence type="ECO:0000256" key="2">
    <source>
        <dbReference type="ARBA" id="ARBA00022574"/>
    </source>
</evidence>
<evidence type="ECO:0000256" key="7">
    <source>
        <dbReference type="SAM" id="MobiDB-lite"/>
    </source>
</evidence>
<feature type="repeat" description="WD" evidence="6">
    <location>
        <begin position="256"/>
        <end position="298"/>
    </location>
</feature>
<protein>
    <submittedName>
        <fullName evidence="8">Denticleless</fullName>
    </submittedName>
</protein>
<evidence type="ECO:0000313" key="9">
    <source>
        <dbReference type="Proteomes" id="UP000827284"/>
    </source>
</evidence>
<keyword evidence="2 6" id="KW-0853">WD repeat</keyword>
<accession>A0A9P3HC20</accession>
<keyword evidence="3" id="KW-0677">Repeat</keyword>
<keyword evidence="9" id="KW-1185">Reference proteome</keyword>
<dbReference type="InterPro" id="IPR001680">
    <property type="entry name" value="WD40_rpt"/>
</dbReference>
<proteinExistence type="inferred from homology"/>
<evidence type="ECO:0000256" key="3">
    <source>
        <dbReference type="ARBA" id="ARBA00022737"/>
    </source>
</evidence>
<comment type="caution">
    <text evidence="8">The sequence shown here is derived from an EMBL/GenBank/DDBJ whole genome shotgun (WGS) entry which is preliminary data.</text>
</comment>
<dbReference type="PROSITE" id="PS00678">
    <property type="entry name" value="WD_REPEATS_1"/>
    <property type="match status" value="1"/>
</dbReference>
<keyword evidence="4" id="KW-0833">Ubl conjugation pathway</keyword>
<dbReference type="GO" id="GO:0030674">
    <property type="term" value="F:protein-macromolecule adaptor activity"/>
    <property type="evidence" value="ECO:0007669"/>
    <property type="project" value="TreeGrafter"/>
</dbReference>